<evidence type="ECO:0000256" key="1">
    <source>
        <dbReference type="SAM" id="MobiDB-lite"/>
    </source>
</evidence>
<evidence type="ECO:0000313" key="2">
    <source>
        <dbReference type="EMBL" id="EJK52284.1"/>
    </source>
</evidence>
<comment type="caution">
    <text evidence="2">The sequence shown here is derived from an EMBL/GenBank/DDBJ whole genome shotgun (WGS) entry which is preliminary data.</text>
</comment>
<protein>
    <submittedName>
        <fullName evidence="2">Uncharacterized protein</fullName>
    </submittedName>
</protein>
<reference evidence="2 3" key="1">
    <citation type="journal article" date="2012" name="Genome Biol.">
        <title>Genome and low-iron response of an oceanic diatom adapted to chronic iron limitation.</title>
        <authorList>
            <person name="Lommer M."/>
            <person name="Specht M."/>
            <person name="Roy A.S."/>
            <person name="Kraemer L."/>
            <person name="Andreson R."/>
            <person name="Gutowska M.A."/>
            <person name="Wolf J."/>
            <person name="Bergner S.V."/>
            <person name="Schilhabel M.B."/>
            <person name="Klostermeier U.C."/>
            <person name="Beiko R.G."/>
            <person name="Rosenstiel P."/>
            <person name="Hippler M."/>
            <person name="Laroche J."/>
        </authorList>
    </citation>
    <scope>NUCLEOTIDE SEQUENCE [LARGE SCALE GENOMIC DNA]</scope>
    <source>
        <strain evidence="2 3">CCMP1005</strain>
    </source>
</reference>
<dbReference type="AlphaFoldDB" id="K0RJ29"/>
<dbReference type="Proteomes" id="UP000266841">
    <property type="component" value="Unassembled WGS sequence"/>
</dbReference>
<dbReference type="EMBL" id="AGNL01040110">
    <property type="protein sequence ID" value="EJK52284.1"/>
    <property type="molecule type" value="Genomic_DNA"/>
</dbReference>
<gene>
    <name evidence="2" type="ORF">THAOC_28465</name>
</gene>
<keyword evidence="3" id="KW-1185">Reference proteome</keyword>
<feature type="region of interest" description="Disordered" evidence="1">
    <location>
        <begin position="80"/>
        <end position="111"/>
    </location>
</feature>
<sequence>MEADILSGNFRKPVSMVASSTPCIADRESNYQESQSRPRPTRSAPSTSCPNREATRQSDLLAKLSRLNTDQLSIALRAVAPAKEEKKIRPRNTEQHHRNSNVTNASADRHSDLLTNLSCLSAERLSIEEEEQ</sequence>
<accession>K0RJ29</accession>
<feature type="compositionally biased region" description="Polar residues" evidence="1">
    <location>
        <begin position="31"/>
        <end position="50"/>
    </location>
</feature>
<proteinExistence type="predicted"/>
<feature type="region of interest" description="Disordered" evidence="1">
    <location>
        <begin position="1"/>
        <end position="57"/>
    </location>
</feature>
<evidence type="ECO:0000313" key="3">
    <source>
        <dbReference type="Proteomes" id="UP000266841"/>
    </source>
</evidence>
<organism evidence="2 3">
    <name type="scientific">Thalassiosira oceanica</name>
    <name type="common">Marine diatom</name>
    <dbReference type="NCBI Taxonomy" id="159749"/>
    <lineage>
        <taxon>Eukaryota</taxon>
        <taxon>Sar</taxon>
        <taxon>Stramenopiles</taxon>
        <taxon>Ochrophyta</taxon>
        <taxon>Bacillariophyta</taxon>
        <taxon>Coscinodiscophyceae</taxon>
        <taxon>Thalassiosirophycidae</taxon>
        <taxon>Thalassiosirales</taxon>
        <taxon>Thalassiosiraceae</taxon>
        <taxon>Thalassiosira</taxon>
    </lineage>
</organism>
<feature type="compositionally biased region" description="Basic and acidic residues" evidence="1">
    <location>
        <begin position="82"/>
        <end position="97"/>
    </location>
</feature>
<name>K0RJ29_THAOC</name>